<keyword evidence="3" id="KW-1185">Reference proteome</keyword>
<protein>
    <submittedName>
        <fullName evidence="2">Uncharacterized protein</fullName>
    </submittedName>
</protein>
<keyword evidence="1" id="KW-0812">Transmembrane</keyword>
<dbReference type="Proteomes" id="UP000769157">
    <property type="component" value="Unassembled WGS sequence"/>
</dbReference>
<dbReference type="RefSeq" id="XP_046058959.1">
    <property type="nucleotide sequence ID" value="XM_046207280.1"/>
</dbReference>
<feature type="transmembrane region" description="Helical" evidence="1">
    <location>
        <begin position="105"/>
        <end position="126"/>
    </location>
</feature>
<reference evidence="2" key="1">
    <citation type="journal article" date="2021" name="Open Biol.">
        <title>Shared evolutionary footprints suggest mitochondrial oxidative damage underlies multiple complex I losses in fungi.</title>
        <authorList>
            <person name="Schikora-Tamarit M.A."/>
            <person name="Marcet-Houben M."/>
            <person name="Nosek J."/>
            <person name="Gabaldon T."/>
        </authorList>
    </citation>
    <scope>NUCLEOTIDE SEQUENCE</scope>
    <source>
        <strain evidence="2">CBS6075</strain>
    </source>
</reference>
<evidence type="ECO:0000256" key="1">
    <source>
        <dbReference type="SAM" id="Phobius"/>
    </source>
</evidence>
<keyword evidence="1" id="KW-0472">Membrane</keyword>
<dbReference type="EMBL" id="JAEUBE010000414">
    <property type="protein sequence ID" value="KAH3661855.1"/>
    <property type="molecule type" value="Genomic_DNA"/>
</dbReference>
<dbReference type="InterPro" id="IPR024297">
    <property type="entry name" value="Pho86"/>
</dbReference>
<keyword evidence="1" id="KW-1133">Transmembrane helix</keyword>
<accession>A0A9P8NYJ3</accession>
<dbReference type="Pfam" id="PF11124">
    <property type="entry name" value="Pho86"/>
    <property type="match status" value="1"/>
</dbReference>
<gene>
    <name evidence="2" type="ORF">OGAPHI_006034</name>
</gene>
<dbReference type="AlphaFoldDB" id="A0A9P8NYJ3"/>
<sequence>MSVQKSASLDQPIEVSVPNTIASSPILPELSESVTNLQMAYLFHKKSLLTRDLFGSKLVVPSLFAVLSAMIYHRFGAYLSSYNFRNGVGAGLLNIYHSPFFIQDAFWVVLTMFFFTSLVFLALWILSNFLKYQAEEVPEHMDQYFGLDLQEYAKVSLKTKLRKLPADVKEQVDQMAATSFVVTYRETPIAFIVQQKDADKNYKITGLAVRKVYIKSEILVDLLEWAKSRVEKDARTSIDVYSFESFDIQLLQKCGFVLAKKSPLNSFFLDKLFGYSVNTYVYTPSA</sequence>
<comment type="caution">
    <text evidence="2">The sequence shown here is derived from an EMBL/GenBank/DDBJ whole genome shotgun (WGS) entry which is preliminary data.</text>
</comment>
<evidence type="ECO:0000313" key="2">
    <source>
        <dbReference type="EMBL" id="KAH3661855.1"/>
    </source>
</evidence>
<name>A0A9P8NYJ3_9ASCO</name>
<evidence type="ECO:0000313" key="3">
    <source>
        <dbReference type="Proteomes" id="UP000769157"/>
    </source>
</evidence>
<organism evidence="2 3">
    <name type="scientific">Ogataea philodendri</name>
    <dbReference type="NCBI Taxonomy" id="1378263"/>
    <lineage>
        <taxon>Eukaryota</taxon>
        <taxon>Fungi</taxon>
        <taxon>Dikarya</taxon>
        <taxon>Ascomycota</taxon>
        <taxon>Saccharomycotina</taxon>
        <taxon>Pichiomycetes</taxon>
        <taxon>Pichiales</taxon>
        <taxon>Pichiaceae</taxon>
        <taxon>Ogataea</taxon>
    </lineage>
</organism>
<dbReference type="GeneID" id="70237998"/>
<feature type="transmembrane region" description="Helical" evidence="1">
    <location>
        <begin position="54"/>
        <end position="75"/>
    </location>
</feature>
<dbReference type="OrthoDB" id="4082764at2759"/>
<reference evidence="2" key="2">
    <citation type="submission" date="2021-01" db="EMBL/GenBank/DDBJ databases">
        <authorList>
            <person name="Schikora-Tamarit M.A."/>
        </authorList>
    </citation>
    <scope>NUCLEOTIDE SEQUENCE</scope>
    <source>
        <strain evidence="2">CBS6075</strain>
    </source>
</reference>
<proteinExistence type="predicted"/>